<dbReference type="AlphaFoldDB" id="A0A9Q1C7G9"/>
<protein>
    <submittedName>
        <fullName evidence="1">Uncharacterized protein</fullName>
    </submittedName>
</protein>
<organism evidence="1 2">
    <name type="scientific">Holothuria leucospilota</name>
    <name type="common">Black long sea cucumber</name>
    <name type="synonym">Mertensiothuria leucospilota</name>
    <dbReference type="NCBI Taxonomy" id="206669"/>
    <lineage>
        <taxon>Eukaryota</taxon>
        <taxon>Metazoa</taxon>
        <taxon>Echinodermata</taxon>
        <taxon>Eleutherozoa</taxon>
        <taxon>Echinozoa</taxon>
        <taxon>Holothuroidea</taxon>
        <taxon>Aspidochirotacea</taxon>
        <taxon>Aspidochirotida</taxon>
        <taxon>Holothuriidae</taxon>
        <taxon>Holothuria</taxon>
    </lineage>
</organism>
<proteinExistence type="predicted"/>
<accession>A0A9Q1C7G9</accession>
<comment type="caution">
    <text evidence="1">The sequence shown here is derived from an EMBL/GenBank/DDBJ whole genome shotgun (WGS) entry which is preliminary data.</text>
</comment>
<gene>
    <name evidence="1" type="ORF">HOLleu_17158</name>
</gene>
<keyword evidence="2" id="KW-1185">Reference proteome</keyword>
<dbReference type="Proteomes" id="UP001152320">
    <property type="component" value="Chromosome 7"/>
</dbReference>
<evidence type="ECO:0000313" key="1">
    <source>
        <dbReference type="EMBL" id="KAJ8039439.1"/>
    </source>
</evidence>
<dbReference type="Gene3D" id="3.30.70.1820">
    <property type="entry name" value="L1 transposable element, RRM domain"/>
    <property type="match status" value="1"/>
</dbReference>
<dbReference type="EMBL" id="JAIZAY010000007">
    <property type="protein sequence ID" value="KAJ8039439.1"/>
    <property type="molecule type" value="Genomic_DNA"/>
</dbReference>
<sequence>MVSTRLELVQACNVDRAHRDGRISQNRSRHILVKVSDFQDKVNILRSARQALSAESFYIIDDLTKINLKEQRKWLSKVNQLYQNGLRLHCQEDVGERKVGSLTVSLMPPKIKTSCYFA</sequence>
<name>A0A9Q1C7G9_HOLLE</name>
<reference evidence="1" key="1">
    <citation type="submission" date="2021-10" db="EMBL/GenBank/DDBJ databases">
        <title>Tropical sea cucumber genome reveals ecological adaptation and Cuvierian tubules defense mechanism.</title>
        <authorList>
            <person name="Chen T."/>
        </authorList>
    </citation>
    <scope>NUCLEOTIDE SEQUENCE</scope>
    <source>
        <strain evidence="1">Nanhai2018</strain>
        <tissue evidence="1">Muscle</tissue>
    </source>
</reference>
<evidence type="ECO:0000313" key="2">
    <source>
        <dbReference type="Proteomes" id="UP001152320"/>
    </source>
</evidence>